<gene>
    <name evidence="2" type="ordered locus">KVU_1577</name>
</gene>
<accession>F9YA05</accession>
<dbReference type="eggNOG" id="ENOG5033E70">
    <property type="taxonomic scope" value="Bacteria"/>
</dbReference>
<dbReference type="Proteomes" id="UP000000692">
    <property type="component" value="Chromosome"/>
</dbReference>
<dbReference type="KEGG" id="kvl:KVU_1577"/>
<name>F9YA05_KETVW</name>
<evidence type="ECO:0000313" key="3">
    <source>
        <dbReference type="Proteomes" id="UP000000692"/>
    </source>
</evidence>
<dbReference type="OrthoDB" id="7867192at2"/>
<evidence type="ECO:0000256" key="1">
    <source>
        <dbReference type="SAM" id="MobiDB-lite"/>
    </source>
</evidence>
<protein>
    <submittedName>
        <fullName evidence="2">Uncharacterized protein</fullName>
    </submittedName>
</protein>
<dbReference type="EMBL" id="CP002018">
    <property type="protein sequence ID" value="AEM41416.1"/>
    <property type="molecule type" value="Genomic_DNA"/>
</dbReference>
<reference evidence="2 3" key="1">
    <citation type="journal article" date="2011" name="J. Bacteriol.">
        <title>Complete genome sequence of the industrial strain Ketogulonicigenium vulgare WSH-001.</title>
        <authorList>
            <person name="Liu L."/>
            <person name="Li Y."/>
            <person name="Zhang J."/>
            <person name="Zhou Z."/>
            <person name="Liu J."/>
            <person name="Li X."/>
            <person name="Zhou J."/>
            <person name="Du G."/>
            <person name="Wang L."/>
            <person name="Chen J."/>
        </authorList>
    </citation>
    <scope>NUCLEOTIDE SEQUENCE [LARGE SCALE GENOMIC DNA]</scope>
    <source>
        <strain evidence="2 3">WSH-001</strain>
    </source>
</reference>
<feature type="region of interest" description="Disordered" evidence="1">
    <location>
        <begin position="107"/>
        <end position="136"/>
    </location>
</feature>
<sequence length="136" mass="15056">MAAKKPQMPRYDAVFRGDEARVSLAKLLWKEVIAALEEVSALSRVNLARADRYVRAKVEFEALYPEAAEAGPVTRGPNGGEVFSFTWSAVEKLNDRMLKLERAMFGEAQARPPAEKPKKGSAPADEFLGSYNGLRQ</sequence>
<evidence type="ECO:0000313" key="2">
    <source>
        <dbReference type="EMBL" id="AEM41416.1"/>
    </source>
</evidence>
<dbReference type="RefSeq" id="WP_014537880.1">
    <property type="nucleotide sequence ID" value="NC_017384.1"/>
</dbReference>
<keyword evidence="3" id="KW-1185">Reference proteome</keyword>
<dbReference type="AlphaFoldDB" id="F9YA05"/>
<organism evidence="2 3">
    <name type="scientific">Ketogulonicigenium vulgare (strain WSH-001)</name>
    <dbReference type="NCBI Taxonomy" id="759362"/>
    <lineage>
        <taxon>Bacteria</taxon>
        <taxon>Pseudomonadati</taxon>
        <taxon>Pseudomonadota</taxon>
        <taxon>Alphaproteobacteria</taxon>
        <taxon>Rhodobacterales</taxon>
        <taxon>Roseobacteraceae</taxon>
        <taxon>Ketogulonicigenium</taxon>
    </lineage>
</organism>
<dbReference type="HOGENOM" id="CLU_1872671_0_0_5"/>
<proteinExistence type="predicted"/>